<name>A0A4R4SBE7_9ACTN</name>
<organism evidence="5 6">
    <name type="scientific">Streptomyces hainanensis</name>
    <dbReference type="NCBI Taxonomy" id="402648"/>
    <lineage>
        <taxon>Bacteria</taxon>
        <taxon>Bacillati</taxon>
        <taxon>Actinomycetota</taxon>
        <taxon>Actinomycetes</taxon>
        <taxon>Kitasatosporales</taxon>
        <taxon>Streptomycetaceae</taxon>
        <taxon>Streptomyces</taxon>
    </lineage>
</organism>
<proteinExistence type="inferred from homology"/>
<comment type="similarity">
    <text evidence="1">Belongs to the methyltransferase superfamily.</text>
</comment>
<evidence type="ECO:0000256" key="2">
    <source>
        <dbReference type="ARBA" id="ARBA00022603"/>
    </source>
</evidence>
<dbReference type="PANTHER" id="PTHR44942:SF4">
    <property type="entry name" value="METHYLTRANSFERASE TYPE 11 DOMAIN-CONTAINING PROTEIN"/>
    <property type="match status" value="1"/>
</dbReference>
<evidence type="ECO:0000313" key="5">
    <source>
        <dbReference type="EMBL" id="TDC60510.1"/>
    </source>
</evidence>
<dbReference type="GO" id="GO:0008757">
    <property type="term" value="F:S-adenosylmethionine-dependent methyltransferase activity"/>
    <property type="evidence" value="ECO:0007669"/>
    <property type="project" value="InterPro"/>
</dbReference>
<dbReference type="OrthoDB" id="9797252at2"/>
<dbReference type="GO" id="GO:0032259">
    <property type="term" value="P:methylation"/>
    <property type="evidence" value="ECO:0007669"/>
    <property type="project" value="UniProtKB-KW"/>
</dbReference>
<keyword evidence="2 5" id="KW-0489">Methyltransferase</keyword>
<dbReference type="AlphaFoldDB" id="A0A4R4SBE7"/>
<keyword evidence="3 5" id="KW-0808">Transferase</keyword>
<dbReference type="InterPro" id="IPR013216">
    <property type="entry name" value="Methyltransf_11"/>
</dbReference>
<protein>
    <submittedName>
        <fullName evidence="5">SAM-dependent methyltransferase</fullName>
    </submittedName>
</protein>
<comment type="caution">
    <text evidence="5">The sequence shown here is derived from an EMBL/GenBank/DDBJ whole genome shotgun (WGS) entry which is preliminary data.</text>
</comment>
<feature type="domain" description="Methyltransferase type 11" evidence="4">
    <location>
        <begin position="4"/>
        <end position="77"/>
    </location>
</feature>
<keyword evidence="6" id="KW-1185">Reference proteome</keyword>
<reference evidence="5 6" key="1">
    <citation type="submission" date="2019-03" db="EMBL/GenBank/DDBJ databases">
        <title>Draft genome sequences of novel Actinobacteria.</title>
        <authorList>
            <person name="Sahin N."/>
            <person name="Ay H."/>
            <person name="Saygin H."/>
        </authorList>
    </citation>
    <scope>NUCLEOTIDE SEQUENCE [LARGE SCALE GENOMIC DNA]</scope>
    <source>
        <strain evidence="5 6">DSM 41900</strain>
    </source>
</reference>
<evidence type="ECO:0000256" key="3">
    <source>
        <dbReference type="ARBA" id="ARBA00022679"/>
    </source>
</evidence>
<dbReference type="SUPFAM" id="SSF53335">
    <property type="entry name" value="S-adenosyl-L-methionine-dependent methyltransferases"/>
    <property type="match status" value="1"/>
</dbReference>
<gene>
    <name evidence="5" type="ORF">E1283_36010</name>
</gene>
<dbReference type="InterPro" id="IPR051052">
    <property type="entry name" value="Diverse_substrate_MTase"/>
</dbReference>
<dbReference type="Proteomes" id="UP000295345">
    <property type="component" value="Unassembled WGS sequence"/>
</dbReference>
<evidence type="ECO:0000259" key="4">
    <source>
        <dbReference type="Pfam" id="PF08241"/>
    </source>
</evidence>
<dbReference type="PANTHER" id="PTHR44942">
    <property type="entry name" value="METHYLTRANSF_11 DOMAIN-CONTAINING PROTEIN"/>
    <property type="match status" value="1"/>
</dbReference>
<evidence type="ECO:0000313" key="6">
    <source>
        <dbReference type="Proteomes" id="UP000295345"/>
    </source>
</evidence>
<sequence>MLLRGARITAAEPGPGMAAQLRAHLPAVRLVRANGNALPFAPDAFDLVTYAQAFHWTDPAKAIPEALRVLRPGGALALWWNVPERAVPWQGEQERRLRTRVSEYHRGNTATEAPRIVTDFAPVPVTVAHRLVGWSRELPLDAHLANLSTHSFLAVLDPEACRSVLDAERAILEGEFPDGVVRESYTVHLTVARVRG</sequence>
<accession>A0A4R4SBE7</accession>
<dbReference type="Pfam" id="PF08241">
    <property type="entry name" value="Methyltransf_11"/>
    <property type="match status" value="1"/>
</dbReference>
<dbReference type="Gene3D" id="3.40.50.150">
    <property type="entry name" value="Vaccinia Virus protein VP39"/>
    <property type="match status" value="1"/>
</dbReference>
<dbReference type="InterPro" id="IPR029063">
    <property type="entry name" value="SAM-dependent_MTases_sf"/>
</dbReference>
<dbReference type="CDD" id="cd02440">
    <property type="entry name" value="AdoMet_MTases"/>
    <property type="match status" value="1"/>
</dbReference>
<evidence type="ECO:0000256" key="1">
    <source>
        <dbReference type="ARBA" id="ARBA00008361"/>
    </source>
</evidence>
<dbReference type="EMBL" id="SMKI01000799">
    <property type="protein sequence ID" value="TDC60510.1"/>
    <property type="molecule type" value="Genomic_DNA"/>
</dbReference>